<dbReference type="STRING" id="568860.SAMN05421811_106234"/>
<dbReference type="OrthoDB" id="9776919at2"/>
<name>A0A1I0JTP3_9ACTN</name>
<dbReference type="EMBL" id="FOHX01000006">
    <property type="protein sequence ID" value="SEU14169.1"/>
    <property type="molecule type" value="Genomic_DNA"/>
</dbReference>
<dbReference type="Gene3D" id="3.40.50.620">
    <property type="entry name" value="HUPs"/>
    <property type="match status" value="1"/>
</dbReference>
<proteinExistence type="predicted"/>
<evidence type="ECO:0000313" key="1">
    <source>
        <dbReference type="EMBL" id="SEU14169.1"/>
    </source>
</evidence>
<reference evidence="1 2" key="1">
    <citation type="submission" date="2016-10" db="EMBL/GenBank/DDBJ databases">
        <authorList>
            <person name="de Groot N.N."/>
        </authorList>
    </citation>
    <scope>NUCLEOTIDE SEQUENCE [LARGE SCALE GENOMIC DNA]</scope>
    <source>
        <strain evidence="1 2">CGMCC 4.5598</strain>
    </source>
</reference>
<gene>
    <name evidence="1" type="ORF">SAMN05421811_106234</name>
</gene>
<accession>A0A1I0JTP3</accession>
<evidence type="ECO:0000313" key="2">
    <source>
        <dbReference type="Proteomes" id="UP000199361"/>
    </source>
</evidence>
<protein>
    <recommendedName>
        <fullName evidence="3">tRNA(Ile)-lysidine synthase TilS/MesJ</fullName>
    </recommendedName>
</protein>
<sequence>MAENVWTDVLNLVRQACDRFHLIPQHRPVAVAFSGGKDSLLLSLALRELGVPIVCIAVDMGYEADWGRRVTALGKRSHLPVEVIDVRRGIVAEDQEHRRRISRSLRALEVIQPGATPCTHCYNVKVAALENAVRAHDVSTVAFGHHRTDAMASLVKEALMYVDRWDRGHPVFVRDHFSELVAQLRREAEAPPDAEHALTDRITELVHTDIVDTDEPPRQPLNRDNPGITAVRPLFFVDEILIAEIVANRLADVEGSGCGHGLAANYLTPREMVHYRVLQAAHHPWFDAHLQRLLMHGIDARGRARLEARRHRIALLGDQYKPGINKS</sequence>
<evidence type="ECO:0008006" key="3">
    <source>
        <dbReference type="Google" id="ProtNLM"/>
    </source>
</evidence>
<dbReference type="SUPFAM" id="SSF52402">
    <property type="entry name" value="Adenine nucleotide alpha hydrolases-like"/>
    <property type="match status" value="1"/>
</dbReference>
<dbReference type="AlphaFoldDB" id="A0A1I0JTP3"/>
<dbReference type="RefSeq" id="WP_143082339.1">
    <property type="nucleotide sequence ID" value="NZ_FOHX01000006.1"/>
</dbReference>
<dbReference type="InterPro" id="IPR014729">
    <property type="entry name" value="Rossmann-like_a/b/a_fold"/>
</dbReference>
<dbReference type="Proteomes" id="UP000199361">
    <property type="component" value="Unassembled WGS sequence"/>
</dbReference>
<keyword evidence="2" id="KW-1185">Reference proteome</keyword>
<organism evidence="1 2">
    <name type="scientific">Nonomuraea wenchangensis</name>
    <dbReference type="NCBI Taxonomy" id="568860"/>
    <lineage>
        <taxon>Bacteria</taxon>
        <taxon>Bacillati</taxon>
        <taxon>Actinomycetota</taxon>
        <taxon>Actinomycetes</taxon>
        <taxon>Streptosporangiales</taxon>
        <taxon>Streptosporangiaceae</taxon>
        <taxon>Nonomuraea</taxon>
    </lineage>
</organism>